<proteinExistence type="inferred from homology"/>
<feature type="domain" description="Peptidase A1" evidence="9">
    <location>
        <begin position="1"/>
        <end position="292"/>
    </location>
</feature>
<accession>A0A9R1VRL5</accession>
<dbReference type="Pfam" id="PF03489">
    <property type="entry name" value="SapB_2"/>
    <property type="match status" value="1"/>
</dbReference>
<dbReference type="PANTHER" id="PTHR47966:SF76">
    <property type="entry name" value="ASPARTIC PROTEINASE A1"/>
    <property type="match status" value="1"/>
</dbReference>
<dbReference type="PRINTS" id="PR00792">
    <property type="entry name" value="PEPSIN"/>
</dbReference>
<dbReference type="Gene3D" id="1.10.225.10">
    <property type="entry name" value="Saposin-like"/>
    <property type="match status" value="1"/>
</dbReference>
<dbReference type="InterPro" id="IPR021109">
    <property type="entry name" value="Peptidase_aspartic_dom_sf"/>
</dbReference>
<comment type="similarity">
    <text evidence="1">Belongs to the peptidase A1 family.</text>
</comment>
<evidence type="ECO:0000259" key="9">
    <source>
        <dbReference type="PROSITE" id="PS51767"/>
    </source>
</evidence>
<dbReference type="AlphaFoldDB" id="A0A9R1VRL5"/>
<evidence type="ECO:0000256" key="1">
    <source>
        <dbReference type="ARBA" id="ARBA00007447"/>
    </source>
</evidence>
<evidence type="ECO:0000256" key="5">
    <source>
        <dbReference type="ARBA" id="ARBA00023145"/>
    </source>
</evidence>
<evidence type="ECO:0008006" key="12">
    <source>
        <dbReference type="Google" id="ProtNLM"/>
    </source>
</evidence>
<evidence type="ECO:0000259" key="8">
    <source>
        <dbReference type="PROSITE" id="PS50015"/>
    </source>
</evidence>
<dbReference type="InterPro" id="IPR033121">
    <property type="entry name" value="PEPTIDASE_A1"/>
</dbReference>
<sequence>MLYRDNMINQHLLKEPVFSFWLNQHNRGGEGGEIIFGGVDPNHYQGMHTYVPVTQKGYWQIDMGDVLIKGKPTGFCKDGCSAIVDSGISFLAGPRNVIAQINSAIGAQGLIKEQCNMLVNTFGHNIFGLLSAAIDPKIICPIIAFCFSDGKRDVRSDGVSAVSATTPNCVICKTIVNFMHKAIAGNLTQETIIKLAGNLCALVPNPVGESTIDCARLSSLPTISFTIGGKEFQLSPYEYIIKTDEGDKEQCISGFVALDIPPSGGPLWILGDLFMRRYHTIFDYGNLRVGFAEAA</sequence>
<dbReference type="InterPro" id="IPR008138">
    <property type="entry name" value="SapB_2"/>
</dbReference>
<keyword evidence="4" id="KW-0378">Hydrolase</keyword>
<evidence type="ECO:0000256" key="2">
    <source>
        <dbReference type="ARBA" id="ARBA00022670"/>
    </source>
</evidence>
<keyword evidence="11" id="KW-1185">Reference proteome</keyword>
<dbReference type="PROSITE" id="PS50015">
    <property type="entry name" value="SAP_B"/>
    <property type="match status" value="2"/>
</dbReference>
<keyword evidence="2" id="KW-0645">Protease</keyword>
<dbReference type="Gene3D" id="2.40.70.10">
    <property type="entry name" value="Acid Proteases"/>
    <property type="match status" value="2"/>
</dbReference>
<dbReference type="Proteomes" id="UP000235145">
    <property type="component" value="Unassembled WGS sequence"/>
</dbReference>
<dbReference type="FunFam" id="2.40.70.10:FF:000044">
    <property type="entry name" value="Lysosomal aspartic protease"/>
    <property type="match status" value="1"/>
</dbReference>
<dbReference type="Pfam" id="PF00026">
    <property type="entry name" value="Asp"/>
    <property type="match status" value="1"/>
</dbReference>
<dbReference type="GO" id="GO:0004190">
    <property type="term" value="F:aspartic-type endopeptidase activity"/>
    <property type="evidence" value="ECO:0000318"/>
    <property type="project" value="GO_Central"/>
</dbReference>
<dbReference type="EMBL" id="NBSK02000004">
    <property type="protein sequence ID" value="KAJ0210733.1"/>
    <property type="molecule type" value="Genomic_DNA"/>
</dbReference>
<dbReference type="FunFam" id="2.40.70.10:FF:000115">
    <property type="entry name" value="Lysosomal aspartic protease"/>
    <property type="match status" value="1"/>
</dbReference>
<evidence type="ECO:0000256" key="6">
    <source>
        <dbReference type="ARBA" id="ARBA00023157"/>
    </source>
</evidence>
<protein>
    <recommendedName>
        <fullName evidence="12">Peptidase A1 domain-containing protein</fullName>
    </recommendedName>
</protein>
<comment type="caution">
    <text evidence="10">The sequence shown here is derived from an EMBL/GenBank/DDBJ whole genome shotgun (WGS) entry which is preliminary data.</text>
</comment>
<keyword evidence="3" id="KW-0064">Aspartyl protease</keyword>
<evidence type="ECO:0000313" key="11">
    <source>
        <dbReference type="Proteomes" id="UP000235145"/>
    </source>
</evidence>
<dbReference type="GO" id="GO:0006508">
    <property type="term" value="P:proteolysis"/>
    <property type="evidence" value="ECO:0000318"/>
    <property type="project" value="GO_Central"/>
</dbReference>
<dbReference type="PROSITE" id="PS51767">
    <property type="entry name" value="PEPTIDASE_A1"/>
    <property type="match status" value="1"/>
</dbReference>
<keyword evidence="7" id="KW-0325">Glycoprotein</keyword>
<dbReference type="PANTHER" id="PTHR47966">
    <property type="entry name" value="BETA-SITE APP-CLEAVING ENZYME, ISOFORM A-RELATED"/>
    <property type="match status" value="1"/>
</dbReference>
<gene>
    <name evidence="10" type="ORF">LSAT_V11C400180920</name>
</gene>
<feature type="domain" description="Saposin B-type" evidence="8">
    <location>
        <begin position="165"/>
        <end position="206"/>
    </location>
</feature>
<dbReference type="Pfam" id="PF05184">
    <property type="entry name" value="SapB_1"/>
    <property type="match status" value="1"/>
</dbReference>
<feature type="domain" description="Saposin B-type" evidence="8">
    <location>
        <begin position="110"/>
        <end position="150"/>
    </location>
</feature>
<keyword evidence="5" id="KW-0865">Zymogen</keyword>
<evidence type="ECO:0000256" key="4">
    <source>
        <dbReference type="ARBA" id="ARBA00022801"/>
    </source>
</evidence>
<name>A0A9R1VRL5_LACSA</name>
<dbReference type="GO" id="GO:0006629">
    <property type="term" value="P:lipid metabolic process"/>
    <property type="evidence" value="ECO:0007669"/>
    <property type="project" value="InterPro"/>
</dbReference>
<dbReference type="InterPro" id="IPR007856">
    <property type="entry name" value="SapB_1"/>
</dbReference>
<dbReference type="InterPro" id="IPR011001">
    <property type="entry name" value="Saposin-like"/>
</dbReference>
<organism evidence="10 11">
    <name type="scientific">Lactuca sativa</name>
    <name type="common">Garden lettuce</name>
    <dbReference type="NCBI Taxonomy" id="4236"/>
    <lineage>
        <taxon>Eukaryota</taxon>
        <taxon>Viridiplantae</taxon>
        <taxon>Streptophyta</taxon>
        <taxon>Embryophyta</taxon>
        <taxon>Tracheophyta</taxon>
        <taxon>Spermatophyta</taxon>
        <taxon>Magnoliopsida</taxon>
        <taxon>eudicotyledons</taxon>
        <taxon>Gunneridae</taxon>
        <taxon>Pentapetalae</taxon>
        <taxon>asterids</taxon>
        <taxon>campanulids</taxon>
        <taxon>Asterales</taxon>
        <taxon>Asteraceae</taxon>
        <taxon>Cichorioideae</taxon>
        <taxon>Cichorieae</taxon>
        <taxon>Lactucinae</taxon>
        <taxon>Lactuca</taxon>
    </lineage>
</organism>
<evidence type="ECO:0000256" key="3">
    <source>
        <dbReference type="ARBA" id="ARBA00022750"/>
    </source>
</evidence>
<evidence type="ECO:0000256" key="7">
    <source>
        <dbReference type="ARBA" id="ARBA00023180"/>
    </source>
</evidence>
<evidence type="ECO:0000313" key="10">
    <source>
        <dbReference type="EMBL" id="KAJ0210733.1"/>
    </source>
</evidence>
<reference evidence="10 11" key="1">
    <citation type="journal article" date="2017" name="Nat. Commun.">
        <title>Genome assembly with in vitro proximity ligation data and whole-genome triplication in lettuce.</title>
        <authorList>
            <person name="Reyes-Chin-Wo S."/>
            <person name="Wang Z."/>
            <person name="Yang X."/>
            <person name="Kozik A."/>
            <person name="Arikit S."/>
            <person name="Song C."/>
            <person name="Xia L."/>
            <person name="Froenicke L."/>
            <person name="Lavelle D.O."/>
            <person name="Truco M.J."/>
            <person name="Xia R."/>
            <person name="Zhu S."/>
            <person name="Xu C."/>
            <person name="Xu H."/>
            <person name="Xu X."/>
            <person name="Cox K."/>
            <person name="Korf I."/>
            <person name="Meyers B.C."/>
            <person name="Michelmore R.W."/>
        </authorList>
    </citation>
    <scope>NUCLEOTIDE SEQUENCE [LARGE SCALE GENOMIC DNA]</scope>
    <source>
        <strain evidence="11">cv. Salinas</strain>
        <tissue evidence="10">Seedlings</tissue>
    </source>
</reference>
<dbReference type="InterPro" id="IPR008139">
    <property type="entry name" value="SaposinB_dom"/>
</dbReference>
<dbReference type="InterPro" id="IPR001461">
    <property type="entry name" value="Aspartic_peptidase_A1"/>
</dbReference>
<dbReference type="SUPFAM" id="SSF50630">
    <property type="entry name" value="Acid proteases"/>
    <property type="match status" value="1"/>
</dbReference>
<keyword evidence="6" id="KW-1015">Disulfide bond</keyword>
<dbReference type="SUPFAM" id="SSF47862">
    <property type="entry name" value="Saposin"/>
    <property type="match status" value="1"/>
</dbReference>